<dbReference type="AlphaFoldDB" id="A0A2U1N6H7"/>
<dbReference type="InterPro" id="IPR027728">
    <property type="entry name" value="Topless_fam"/>
</dbReference>
<name>A0A2U1N6H7_ARTAN</name>
<organism evidence="2 3">
    <name type="scientific">Artemisia annua</name>
    <name type="common">Sweet wormwood</name>
    <dbReference type="NCBI Taxonomy" id="35608"/>
    <lineage>
        <taxon>Eukaryota</taxon>
        <taxon>Viridiplantae</taxon>
        <taxon>Streptophyta</taxon>
        <taxon>Embryophyta</taxon>
        <taxon>Tracheophyta</taxon>
        <taxon>Spermatophyta</taxon>
        <taxon>Magnoliopsida</taxon>
        <taxon>eudicotyledons</taxon>
        <taxon>Gunneridae</taxon>
        <taxon>Pentapetalae</taxon>
        <taxon>asterids</taxon>
        <taxon>campanulids</taxon>
        <taxon>Asterales</taxon>
        <taxon>Asteraceae</taxon>
        <taxon>Asteroideae</taxon>
        <taxon>Anthemideae</taxon>
        <taxon>Artemisiinae</taxon>
        <taxon>Artemisia</taxon>
    </lineage>
</organism>
<evidence type="ECO:0000256" key="1">
    <source>
        <dbReference type="SAM" id="MobiDB-lite"/>
    </source>
</evidence>
<dbReference type="OrthoDB" id="10613427at2759"/>
<dbReference type="STRING" id="35608.A0A2U1N6H7"/>
<dbReference type="PANTHER" id="PTHR44083">
    <property type="entry name" value="TOPLESS-RELATED PROTEIN 1-RELATED"/>
    <property type="match status" value="1"/>
</dbReference>
<dbReference type="PANTHER" id="PTHR44083:SF35">
    <property type="entry name" value="TOPLESS-RELATED PROTEIN 4-LIKE ISOFORM X1"/>
    <property type="match status" value="1"/>
</dbReference>
<comment type="caution">
    <text evidence="2">The sequence shown here is derived from an EMBL/GenBank/DDBJ whole genome shotgun (WGS) entry which is preliminary data.</text>
</comment>
<keyword evidence="3" id="KW-1185">Reference proteome</keyword>
<evidence type="ECO:0000313" key="2">
    <source>
        <dbReference type="EMBL" id="PWA69079.1"/>
    </source>
</evidence>
<reference evidence="2 3" key="1">
    <citation type="journal article" date="2018" name="Mol. Plant">
        <title>The genome of Artemisia annua provides insight into the evolution of Asteraceae family and artemisinin biosynthesis.</title>
        <authorList>
            <person name="Shen Q."/>
            <person name="Zhang L."/>
            <person name="Liao Z."/>
            <person name="Wang S."/>
            <person name="Yan T."/>
            <person name="Shi P."/>
            <person name="Liu M."/>
            <person name="Fu X."/>
            <person name="Pan Q."/>
            <person name="Wang Y."/>
            <person name="Lv Z."/>
            <person name="Lu X."/>
            <person name="Zhang F."/>
            <person name="Jiang W."/>
            <person name="Ma Y."/>
            <person name="Chen M."/>
            <person name="Hao X."/>
            <person name="Li L."/>
            <person name="Tang Y."/>
            <person name="Lv G."/>
            <person name="Zhou Y."/>
            <person name="Sun X."/>
            <person name="Brodelius P.E."/>
            <person name="Rose J.K.C."/>
            <person name="Tang K."/>
        </authorList>
    </citation>
    <scope>NUCLEOTIDE SEQUENCE [LARGE SCALE GENOMIC DNA]</scope>
    <source>
        <strain evidence="3">cv. Huhao1</strain>
        <tissue evidence="2">Leaf</tissue>
    </source>
</reference>
<sequence>MQDVLEIYLGLDRGSTWGQFVRCFGSSSGTRRRHHHQFLFLLVLVVRVVKVKKRGDDTKYGAKVKQMVVATLAESGMNLSDDVIESIIDKVMMKNIVGYKDVFGFGVWLQLQASSRVFPLLVAAHPSEPNKYSLGLTDGGVCLIKPHESEGKWGTSAGPESVVGPSTMTVGATSTTDQSYR</sequence>
<accession>A0A2U1N6H7</accession>
<feature type="compositionally biased region" description="Polar residues" evidence="1">
    <location>
        <begin position="164"/>
        <end position="181"/>
    </location>
</feature>
<gene>
    <name evidence="2" type="ORF">CTI12_AA303160</name>
</gene>
<dbReference type="GO" id="GO:0006355">
    <property type="term" value="P:regulation of DNA-templated transcription"/>
    <property type="evidence" value="ECO:0007669"/>
    <property type="project" value="InterPro"/>
</dbReference>
<dbReference type="EMBL" id="PKPP01003507">
    <property type="protein sequence ID" value="PWA69079.1"/>
    <property type="molecule type" value="Genomic_DNA"/>
</dbReference>
<evidence type="ECO:0000313" key="3">
    <source>
        <dbReference type="Proteomes" id="UP000245207"/>
    </source>
</evidence>
<dbReference type="Proteomes" id="UP000245207">
    <property type="component" value="Unassembled WGS sequence"/>
</dbReference>
<feature type="region of interest" description="Disordered" evidence="1">
    <location>
        <begin position="152"/>
        <end position="181"/>
    </location>
</feature>
<proteinExistence type="predicted"/>
<protein>
    <submittedName>
        <fullName evidence="2">LIS1 homology motif protein</fullName>
    </submittedName>
</protein>